<keyword evidence="2" id="KW-1185">Reference proteome</keyword>
<dbReference type="Proteomes" id="UP000248863">
    <property type="component" value="Unassembled WGS sequence"/>
</dbReference>
<accession>A0A327JLS3</accession>
<name>A0A327JLS3_9BRAD</name>
<evidence type="ECO:0000313" key="1">
    <source>
        <dbReference type="EMBL" id="RAI26293.1"/>
    </source>
</evidence>
<dbReference type="RefSeq" id="WP_210207752.1">
    <property type="nucleotide sequence ID" value="NZ_NPEU01000958.1"/>
</dbReference>
<organism evidence="1 2">
    <name type="scientific">Rhodoplanes elegans</name>
    <dbReference type="NCBI Taxonomy" id="29408"/>
    <lineage>
        <taxon>Bacteria</taxon>
        <taxon>Pseudomonadati</taxon>
        <taxon>Pseudomonadota</taxon>
        <taxon>Alphaproteobacteria</taxon>
        <taxon>Hyphomicrobiales</taxon>
        <taxon>Nitrobacteraceae</taxon>
        <taxon>Rhodoplanes</taxon>
    </lineage>
</organism>
<dbReference type="EMBL" id="NPEU01000958">
    <property type="protein sequence ID" value="RAI26293.1"/>
    <property type="molecule type" value="Genomic_DNA"/>
</dbReference>
<proteinExistence type="predicted"/>
<gene>
    <name evidence="1" type="ORF">CH338_30855</name>
</gene>
<dbReference type="AlphaFoldDB" id="A0A327JLS3"/>
<comment type="caution">
    <text evidence="1">The sequence shown here is derived from an EMBL/GenBank/DDBJ whole genome shotgun (WGS) entry which is preliminary data.</text>
</comment>
<feature type="non-terminal residue" evidence="1">
    <location>
        <position position="1"/>
    </location>
</feature>
<sequence length="91" mass="9750">AAGKTSEAVASWRAALAGTEAIVAAEPGNAAARWELAVLQWRLASAGDQPVERYRAVVATLREQAAQRKLSADQAKWLPLAERELVKAQGR</sequence>
<reference evidence="1 2" key="1">
    <citation type="submission" date="2017-07" db="EMBL/GenBank/DDBJ databases">
        <title>Draft Genome Sequences of Select Purple Nonsulfur Bacteria.</title>
        <authorList>
            <person name="Lasarre B."/>
            <person name="Mckinlay J.B."/>
        </authorList>
    </citation>
    <scope>NUCLEOTIDE SEQUENCE [LARGE SCALE GENOMIC DNA]</scope>
    <source>
        <strain evidence="1 2">DSM 11907</strain>
    </source>
</reference>
<evidence type="ECO:0000313" key="2">
    <source>
        <dbReference type="Proteomes" id="UP000248863"/>
    </source>
</evidence>
<protein>
    <submittedName>
        <fullName evidence="1">Uncharacterized protein</fullName>
    </submittedName>
</protein>